<organism evidence="1 2">
    <name type="scientific">Klebsiella pasteurii</name>
    <dbReference type="NCBI Taxonomy" id="2587529"/>
    <lineage>
        <taxon>Bacteria</taxon>
        <taxon>Pseudomonadati</taxon>
        <taxon>Pseudomonadota</taxon>
        <taxon>Gammaproteobacteria</taxon>
        <taxon>Enterobacterales</taxon>
        <taxon>Enterobacteriaceae</taxon>
        <taxon>Klebsiella/Raoultella group</taxon>
        <taxon>Klebsiella</taxon>
    </lineage>
</organism>
<evidence type="ECO:0000313" key="1">
    <source>
        <dbReference type="EMBL" id="MDC0692649.1"/>
    </source>
</evidence>
<protein>
    <submittedName>
        <fullName evidence="1">Uncharacterized protein</fullName>
    </submittedName>
</protein>
<comment type="caution">
    <text evidence="1">The sequence shown here is derived from an EMBL/GenBank/DDBJ whole genome shotgun (WGS) entry which is preliminary data.</text>
</comment>
<accession>A0ABT5CM79</accession>
<keyword evidence="2" id="KW-1185">Reference proteome</keyword>
<dbReference type="RefSeq" id="WP_272027054.1">
    <property type="nucleotide sequence ID" value="NZ_JAQNDH010000002.1"/>
</dbReference>
<dbReference type="EMBL" id="JAQNDI010000004">
    <property type="protein sequence ID" value="MDC0692649.1"/>
    <property type="molecule type" value="Genomic_DNA"/>
</dbReference>
<name>A0ABT5CM79_9ENTR</name>
<evidence type="ECO:0000313" key="2">
    <source>
        <dbReference type="Proteomes" id="UP001221816"/>
    </source>
</evidence>
<reference evidence="1 2" key="1">
    <citation type="submission" date="2023-01" db="EMBL/GenBank/DDBJ databases">
        <authorList>
            <person name="Dale J."/>
        </authorList>
    </citation>
    <scope>NUCLEOTIDE SEQUENCE [LARGE SCALE GENOMIC DNA]</scope>
    <source>
        <strain evidence="1 2">2022EL-01098</strain>
    </source>
</reference>
<dbReference type="Proteomes" id="UP001221816">
    <property type="component" value="Unassembled WGS sequence"/>
</dbReference>
<proteinExistence type="predicted"/>
<sequence>MAFKLSATKTVQIYYLGGYLCDKEIDIDLIYAVESVRQDDAGQVMASLSVRYDDRAKVNAGDYPITLDVSSSKSWAEQAEAQLMTMEDFSQ</sequence>
<gene>
    <name evidence="1" type="ORF">PIK62_08325</name>
</gene>